<gene>
    <name evidence="2" type="ORF">C0Q70_04268</name>
</gene>
<name>A0A2T7PV28_POMCA</name>
<organism evidence="2 3">
    <name type="scientific">Pomacea canaliculata</name>
    <name type="common">Golden apple snail</name>
    <dbReference type="NCBI Taxonomy" id="400727"/>
    <lineage>
        <taxon>Eukaryota</taxon>
        <taxon>Metazoa</taxon>
        <taxon>Spiralia</taxon>
        <taxon>Lophotrochozoa</taxon>
        <taxon>Mollusca</taxon>
        <taxon>Gastropoda</taxon>
        <taxon>Caenogastropoda</taxon>
        <taxon>Architaenioglossa</taxon>
        <taxon>Ampullarioidea</taxon>
        <taxon>Ampullariidae</taxon>
        <taxon>Pomacea</taxon>
    </lineage>
</organism>
<dbReference type="EMBL" id="PZQS01000002">
    <property type="protein sequence ID" value="PVD37271.1"/>
    <property type="molecule type" value="Genomic_DNA"/>
</dbReference>
<dbReference type="AlphaFoldDB" id="A0A2T7PV28"/>
<reference evidence="2 3" key="1">
    <citation type="submission" date="2018-04" db="EMBL/GenBank/DDBJ databases">
        <title>The genome of golden apple snail Pomacea canaliculata provides insight into stress tolerance and invasive adaptation.</title>
        <authorList>
            <person name="Liu C."/>
            <person name="Liu B."/>
            <person name="Ren Y."/>
            <person name="Zhang Y."/>
            <person name="Wang H."/>
            <person name="Li S."/>
            <person name="Jiang F."/>
            <person name="Yin L."/>
            <person name="Zhang G."/>
            <person name="Qian W."/>
            <person name="Fan W."/>
        </authorList>
    </citation>
    <scope>NUCLEOTIDE SEQUENCE [LARGE SCALE GENOMIC DNA]</scope>
    <source>
        <strain evidence="2">SZHN2017</strain>
        <tissue evidence="2">Muscle</tissue>
    </source>
</reference>
<evidence type="ECO:0000256" key="1">
    <source>
        <dbReference type="SAM" id="MobiDB-lite"/>
    </source>
</evidence>
<sequence length="281" mass="31776">MSAIKSEMQSTLMKTETTSVADALEDLTVNVIPKAESSFCFDYNETKCLQIGCMQHDNSFGQKLHDIKIDPADQKHWRCENVPKLETNSQMSSSFVKIEWQPAHIVKTECMTEHNHRVKIERALPGQEVVCHPNSEFYCNCQGITYEVKTQYGLHHDENANGPVTSEVKHEDHSGQEVGSIVNAELTKSHSLYKEGWNIKVATMMKHMKAQSPPQEVGYSCRKNKDILPFLSSPEQVVSGGKHTELMDITTESPQHETNLNVIEPSVNFKSEEQRHTSCND</sequence>
<comment type="caution">
    <text evidence="2">The sequence shown here is derived from an EMBL/GenBank/DDBJ whole genome shotgun (WGS) entry which is preliminary data.</text>
</comment>
<proteinExistence type="predicted"/>
<keyword evidence="3" id="KW-1185">Reference proteome</keyword>
<protein>
    <submittedName>
        <fullName evidence="2">Uncharacterized protein</fullName>
    </submittedName>
</protein>
<accession>A0A2T7PV28</accession>
<feature type="region of interest" description="Disordered" evidence="1">
    <location>
        <begin position="157"/>
        <end position="176"/>
    </location>
</feature>
<evidence type="ECO:0000313" key="3">
    <source>
        <dbReference type="Proteomes" id="UP000245119"/>
    </source>
</evidence>
<evidence type="ECO:0000313" key="2">
    <source>
        <dbReference type="EMBL" id="PVD37271.1"/>
    </source>
</evidence>
<dbReference type="Proteomes" id="UP000245119">
    <property type="component" value="Linkage Group LG2"/>
</dbReference>
<dbReference type="OrthoDB" id="6149926at2759"/>